<dbReference type="Proteomes" id="UP001153076">
    <property type="component" value="Unassembled WGS sequence"/>
</dbReference>
<feature type="region of interest" description="Disordered" evidence="1">
    <location>
        <begin position="111"/>
        <end position="192"/>
    </location>
</feature>
<keyword evidence="3" id="KW-1185">Reference proteome</keyword>
<evidence type="ECO:0000313" key="3">
    <source>
        <dbReference type="Proteomes" id="UP001153076"/>
    </source>
</evidence>
<feature type="compositionally biased region" description="Basic and acidic residues" evidence="1">
    <location>
        <begin position="128"/>
        <end position="144"/>
    </location>
</feature>
<sequence length="192" mass="20941">MYMYVYACFDFMNEISARGGRGSRRGRGRGTGGNGQPPPQDFSEDQSNVPVRDPRYSSAYVNPNQPQGRGTPSQPLGIQATGADFFSTINVYTNDVKQESNVIYSFRAKTAQNKGEEPTDIALFSDTHQSRDPKTKGKWVDGKSQRKAPPPNILSSDDEDDRDGAPADGDDQGGAVGDASVYKSTFTQKVKM</sequence>
<feature type="compositionally biased region" description="Polar residues" evidence="1">
    <location>
        <begin position="59"/>
        <end position="76"/>
    </location>
</feature>
<feature type="region of interest" description="Disordered" evidence="1">
    <location>
        <begin position="18"/>
        <end position="79"/>
    </location>
</feature>
<dbReference type="AlphaFoldDB" id="A0A9Q1QJH9"/>
<accession>A0A9Q1QJH9</accession>
<protein>
    <submittedName>
        <fullName evidence="2">Uncharacterized protein</fullName>
    </submittedName>
</protein>
<organism evidence="2 3">
    <name type="scientific">Carnegiea gigantea</name>
    <dbReference type="NCBI Taxonomy" id="171969"/>
    <lineage>
        <taxon>Eukaryota</taxon>
        <taxon>Viridiplantae</taxon>
        <taxon>Streptophyta</taxon>
        <taxon>Embryophyta</taxon>
        <taxon>Tracheophyta</taxon>
        <taxon>Spermatophyta</taxon>
        <taxon>Magnoliopsida</taxon>
        <taxon>eudicotyledons</taxon>
        <taxon>Gunneridae</taxon>
        <taxon>Pentapetalae</taxon>
        <taxon>Caryophyllales</taxon>
        <taxon>Cactineae</taxon>
        <taxon>Cactaceae</taxon>
        <taxon>Cactoideae</taxon>
        <taxon>Echinocereeae</taxon>
        <taxon>Carnegiea</taxon>
    </lineage>
</organism>
<comment type="caution">
    <text evidence="2">The sequence shown here is derived from an EMBL/GenBank/DDBJ whole genome shotgun (WGS) entry which is preliminary data.</text>
</comment>
<evidence type="ECO:0000256" key="1">
    <source>
        <dbReference type="SAM" id="MobiDB-lite"/>
    </source>
</evidence>
<evidence type="ECO:0000313" key="2">
    <source>
        <dbReference type="EMBL" id="KAJ8444119.1"/>
    </source>
</evidence>
<reference evidence="2" key="1">
    <citation type="submission" date="2022-04" db="EMBL/GenBank/DDBJ databases">
        <title>Carnegiea gigantea Genome sequencing and assembly v2.</title>
        <authorList>
            <person name="Copetti D."/>
            <person name="Sanderson M.J."/>
            <person name="Burquez A."/>
            <person name="Wojciechowski M.F."/>
        </authorList>
    </citation>
    <scope>NUCLEOTIDE SEQUENCE</scope>
    <source>
        <strain evidence="2">SGP5-SGP5p</strain>
        <tissue evidence="2">Aerial part</tissue>
    </source>
</reference>
<dbReference type="EMBL" id="JAKOGI010000106">
    <property type="protein sequence ID" value="KAJ8444119.1"/>
    <property type="molecule type" value="Genomic_DNA"/>
</dbReference>
<proteinExistence type="predicted"/>
<name>A0A9Q1QJH9_9CARY</name>
<gene>
    <name evidence="2" type="ORF">Cgig2_005800</name>
</gene>
<feature type="compositionally biased region" description="Polar residues" evidence="1">
    <location>
        <begin position="182"/>
        <end position="192"/>
    </location>
</feature>